<accession>A0A1F7GV78</accession>
<organism evidence="1 2">
    <name type="scientific">Candidatus Roizmanbacteria bacterium RIFCSPHIGHO2_02_FULL_37_24</name>
    <dbReference type="NCBI Taxonomy" id="1802037"/>
    <lineage>
        <taxon>Bacteria</taxon>
        <taxon>Candidatus Roizmaniibacteriota</taxon>
    </lineage>
</organism>
<reference evidence="1 2" key="1">
    <citation type="journal article" date="2016" name="Nat. Commun.">
        <title>Thousands of microbial genomes shed light on interconnected biogeochemical processes in an aquifer system.</title>
        <authorList>
            <person name="Anantharaman K."/>
            <person name="Brown C.T."/>
            <person name="Hug L.A."/>
            <person name="Sharon I."/>
            <person name="Castelle C.J."/>
            <person name="Probst A.J."/>
            <person name="Thomas B.C."/>
            <person name="Singh A."/>
            <person name="Wilkins M.J."/>
            <person name="Karaoz U."/>
            <person name="Brodie E.L."/>
            <person name="Williams K.H."/>
            <person name="Hubbard S.S."/>
            <person name="Banfield J.F."/>
        </authorList>
    </citation>
    <scope>NUCLEOTIDE SEQUENCE [LARGE SCALE GENOMIC DNA]</scope>
</reference>
<dbReference type="Proteomes" id="UP000177159">
    <property type="component" value="Unassembled WGS sequence"/>
</dbReference>
<dbReference type="AlphaFoldDB" id="A0A1F7GV78"/>
<evidence type="ECO:0000313" key="2">
    <source>
        <dbReference type="Proteomes" id="UP000177159"/>
    </source>
</evidence>
<comment type="caution">
    <text evidence="1">The sequence shown here is derived from an EMBL/GenBank/DDBJ whole genome shotgun (WGS) entry which is preliminary data.</text>
</comment>
<evidence type="ECO:0000313" key="1">
    <source>
        <dbReference type="EMBL" id="OGK22987.1"/>
    </source>
</evidence>
<protein>
    <submittedName>
        <fullName evidence="1">Uncharacterized protein</fullName>
    </submittedName>
</protein>
<dbReference type="EMBL" id="MFZM01000029">
    <property type="protein sequence ID" value="OGK22987.1"/>
    <property type="molecule type" value="Genomic_DNA"/>
</dbReference>
<name>A0A1F7GV78_9BACT</name>
<proteinExistence type="predicted"/>
<sequence length="182" mass="20314">MHPSPEELKFSRAESLIVETLRKGRPFDREFTGNDFSMLVRGGLSTYADALEQRRGVKLSIMDVKTPIREGRVLVTSSGQAQKRVAPGIWTPSIAYELSAGIRQDTKPGRLFVPDFDFEPDSFFGIDIRGRVAPHIEGDAINDLLFEGLQFGLRAKGVDLTYLGFRMQPETIFVRARGGPAR</sequence>
<gene>
    <name evidence="1" type="ORF">A3C24_02505</name>
</gene>